<name>A0A6N2VB22_BACUN</name>
<protein>
    <submittedName>
        <fullName evidence="2">Transposase IS116/IS110/IS902 family protein</fullName>
    </submittedName>
</protein>
<evidence type="ECO:0000313" key="2">
    <source>
        <dbReference type="EMBL" id="VYT26703.1"/>
    </source>
</evidence>
<organism evidence="2">
    <name type="scientific">Bacteroides uniformis</name>
    <dbReference type="NCBI Taxonomy" id="820"/>
    <lineage>
        <taxon>Bacteria</taxon>
        <taxon>Pseudomonadati</taxon>
        <taxon>Bacteroidota</taxon>
        <taxon>Bacteroidia</taxon>
        <taxon>Bacteroidales</taxon>
        <taxon>Bacteroidaceae</taxon>
        <taxon>Bacteroides</taxon>
    </lineage>
</organism>
<dbReference type="AlphaFoldDB" id="A0A6N2VB22"/>
<dbReference type="Pfam" id="PF02371">
    <property type="entry name" value="Transposase_20"/>
    <property type="match status" value="1"/>
</dbReference>
<dbReference type="GO" id="GO:0003677">
    <property type="term" value="F:DNA binding"/>
    <property type="evidence" value="ECO:0007669"/>
    <property type="project" value="InterPro"/>
</dbReference>
<accession>A0A6N2VB22</accession>
<dbReference type="PANTHER" id="PTHR33055">
    <property type="entry name" value="TRANSPOSASE FOR INSERTION SEQUENCE ELEMENT IS1111A"/>
    <property type="match status" value="1"/>
</dbReference>
<dbReference type="EMBL" id="CACRTC010000029">
    <property type="protein sequence ID" value="VYT26703.1"/>
    <property type="molecule type" value="Genomic_DNA"/>
</dbReference>
<proteinExistence type="predicted"/>
<dbReference type="InterPro" id="IPR047650">
    <property type="entry name" value="Transpos_IS110"/>
</dbReference>
<dbReference type="PANTHER" id="PTHR33055:SF13">
    <property type="entry name" value="TRANSPOSASE"/>
    <property type="match status" value="1"/>
</dbReference>
<dbReference type="GO" id="GO:0004803">
    <property type="term" value="F:transposase activity"/>
    <property type="evidence" value="ECO:0007669"/>
    <property type="project" value="InterPro"/>
</dbReference>
<feature type="domain" description="Transposase IS116/IS110/IS902 C-terminal" evidence="1">
    <location>
        <begin position="33"/>
        <end position="117"/>
    </location>
</feature>
<gene>
    <name evidence="2" type="ORF">BULFYP32_02613</name>
</gene>
<sequence>MLDQVELFRKNLLNATRQIRALSRSEHYARTYENLTSIPGIGMLTGMSLLTEIDDVERFHNEKQFASYLGLVPTSHSSGEKIANGEKTFRGNKLLGPMIVESAWTMIRHDSVMAAAYGEYCKRMKSQEAVIRIARKLSNRILKILRSGQKYEYDRCH</sequence>
<evidence type="ECO:0000259" key="1">
    <source>
        <dbReference type="Pfam" id="PF02371"/>
    </source>
</evidence>
<dbReference type="GO" id="GO:0006313">
    <property type="term" value="P:DNA transposition"/>
    <property type="evidence" value="ECO:0007669"/>
    <property type="project" value="InterPro"/>
</dbReference>
<dbReference type="InterPro" id="IPR003346">
    <property type="entry name" value="Transposase_20"/>
</dbReference>
<reference evidence="2" key="1">
    <citation type="submission" date="2019-11" db="EMBL/GenBank/DDBJ databases">
        <authorList>
            <person name="Feng L."/>
        </authorList>
    </citation>
    <scope>NUCLEOTIDE SEQUENCE</scope>
    <source>
        <strain evidence="2">BuniformisLFYP32</strain>
    </source>
</reference>